<keyword evidence="2" id="KW-1185">Reference proteome</keyword>
<gene>
    <name evidence="1" type="ORF">GCM10009726_35710</name>
</gene>
<name>A0ABN2XTB6_9ACTN</name>
<dbReference type="EMBL" id="BAAAMQ010000017">
    <property type="protein sequence ID" value="GAA2116300.1"/>
    <property type="molecule type" value="Genomic_DNA"/>
</dbReference>
<evidence type="ECO:0000313" key="1">
    <source>
        <dbReference type="EMBL" id="GAA2116300.1"/>
    </source>
</evidence>
<organism evidence="1 2">
    <name type="scientific">Nocardioides furvisabuli</name>
    <dbReference type="NCBI Taxonomy" id="375542"/>
    <lineage>
        <taxon>Bacteria</taxon>
        <taxon>Bacillati</taxon>
        <taxon>Actinomycetota</taxon>
        <taxon>Actinomycetes</taxon>
        <taxon>Propionibacteriales</taxon>
        <taxon>Nocardioidaceae</taxon>
        <taxon>Nocardioides</taxon>
    </lineage>
</organism>
<protein>
    <submittedName>
        <fullName evidence="1">Uncharacterized protein</fullName>
    </submittedName>
</protein>
<accession>A0ABN2XTB6</accession>
<reference evidence="1 2" key="1">
    <citation type="journal article" date="2019" name="Int. J. Syst. Evol. Microbiol.">
        <title>The Global Catalogue of Microorganisms (GCM) 10K type strain sequencing project: providing services to taxonomists for standard genome sequencing and annotation.</title>
        <authorList>
            <consortium name="The Broad Institute Genomics Platform"/>
            <consortium name="The Broad Institute Genome Sequencing Center for Infectious Disease"/>
            <person name="Wu L."/>
            <person name="Ma J."/>
        </authorList>
    </citation>
    <scope>NUCLEOTIDE SEQUENCE [LARGE SCALE GENOMIC DNA]</scope>
    <source>
        <strain evidence="1 2">JCM 13813</strain>
    </source>
</reference>
<dbReference type="Proteomes" id="UP001501161">
    <property type="component" value="Unassembled WGS sequence"/>
</dbReference>
<comment type="caution">
    <text evidence="1">The sequence shown here is derived from an EMBL/GenBank/DDBJ whole genome shotgun (WGS) entry which is preliminary data.</text>
</comment>
<sequence>METAIVKEANRPMRGSTPAMIENEIASGISASATTRPASTSVRSIFGERRAARTLGSTVAGGAIGSVAADTRGKPTLT</sequence>
<proteinExistence type="predicted"/>
<evidence type="ECO:0000313" key="2">
    <source>
        <dbReference type="Proteomes" id="UP001501161"/>
    </source>
</evidence>